<accession>A0A833YDM6</accession>
<reference evidence="1 2" key="1">
    <citation type="journal article" date="2020" name="Nature">
        <title>Six reference-quality genomes reveal evolution of bat adaptations.</title>
        <authorList>
            <person name="Jebb D."/>
            <person name="Huang Z."/>
            <person name="Pippel M."/>
            <person name="Hughes G.M."/>
            <person name="Lavrichenko K."/>
            <person name="Devanna P."/>
            <person name="Winkler S."/>
            <person name="Jermiin L.S."/>
            <person name="Skirmuntt E.C."/>
            <person name="Katzourakis A."/>
            <person name="Burkitt-Gray L."/>
            <person name="Ray D.A."/>
            <person name="Sullivan K.A.M."/>
            <person name="Roscito J.G."/>
            <person name="Kirilenko B.M."/>
            <person name="Davalos L.M."/>
            <person name="Corthals A.P."/>
            <person name="Power M.L."/>
            <person name="Jones G."/>
            <person name="Ransome R.D."/>
            <person name="Dechmann D.K.N."/>
            <person name="Locatelli A.G."/>
            <person name="Puechmaille S.J."/>
            <person name="Fedrigo O."/>
            <person name="Jarvis E.D."/>
            <person name="Hiller M."/>
            <person name="Vernes S.C."/>
            <person name="Myers E.W."/>
            <person name="Teeling E.C."/>
        </authorList>
    </citation>
    <scope>NUCLEOTIDE SEQUENCE [LARGE SCALE GENOMIC DNA]</scope>
    <source>
        <strain evidence="1">Bat1K_MPI-CBG_1</strain>
    </source>
</reference>
<evidence type="ECO:0000313" key="1">
    <source>
        <dbReference type="EMBL" id="KAF6075717.1"/>
    </source>
</evidence>
<dbReference type="InterPro" id="IPR053282">
    <property type="entry name" value="RGS_domain-containing"/>
</dbReference>
<dbReference type="Proteomes" id="UP000664940">
    <property type="component" value="Unassembled WGS sequence"/>
</dbReference>
<organism evidence="1 2">
    <name type="scientific">Phyllostomus discolor</name>
    <name type="common">pale spear-nosed bat</name>
    <dbReference type="NCBI Taxonomy" id="89673"/>
    <lineage>
        <taxon>Eukaryota</taxon>
        <taxon>Metazoa</taxon>
        <taxon>Chordata</taxon>
        <taxon>Craniata</taxon>
        <taxon>Vertebrata</taxon>
        <taxon>Euteleostomi</taxon>
        <taxon>Mammalia</taxon>
        <taxon>Eutheria</taxon>
        <taxon>Laurasiatheria</taxon>
        <taxon>Chiroptera</taxon>
        <taxon>Yangochiroptera</taxon>
        <taxon>Phyllostomidae</taxon>
        <taxon>Phyllostominae</taxon>
        <taxon>Phyllostomus</taxon>
    </lineage>
</organism>
<name>A0A833YDM6_9CHIR</name>
<gene>
    <name evidence="1" type="ORF">HJG60_016313</name>
</gene>
<evidence type="ECO:0000313" key="2">
    <source>
        <dbReference type="Proteomes" id="UP000664940"/>
    </source>
</evidence>
<sequence>MNNVEIIGSTNLLNLLEDEVFADFFNTFLSLPVFGQTPFYTVENAEWGLWPEIPHDLISKYTGFLTWLGKYRLPFFCKTNLCFHYILCQELISFINSPEGGEELVDFWILAEKILSIDEMDQELRDYYLSLLLVLKATHLKEGSRVVALCNMNINSQQLVR</sequence>
<proteinExistence type="predicted"/>
<dbReference type="AlphaFoldDB" id="A0A833YDM6"/>
<dbReference type="EMBL" id="JABVXQ010000015">
    <property type="protein sequence ID" value="KAF6075717.1"/>
    <property type="molecule type" value="Genomic_DNA"/>
</dbReference>
<dbReference type="PANTHER" id="PTHR47079">
    <property type="entry name" value="REGULATOR OF G-PROTEIN SIGNALING PROTEIN-LIKE"/>
    <property type="match status" value="1"/>
</dbReference>
<dbReference type="PANTHER" id="PTHR47079:SF1">
    <property type="entry name" value="REGULATOR OF G-PROTEIN SIGNALING PROTEIN-LIKE"/>
    <property type="match status" value="1"/>
</dbReference>
<protein>
    <submittedName>
        <fullName evidence="1">Regulator of G protein signaling like 1</fullName>
    </submittedName>
</protein>
<comment type="caution">
    <text evidence="1">The sequence shown here is derived from an EMBL/GenBank/DDBJ whole genome shotgun (WGS) entry which is preliminary data.</text>
</comment>